<keyword evidence="5" id="KW-0472">Membrane</keyword>
<keyword evidence="5" id="KW-0336">GPI-anchor</keyword>
<reference evidence="13" key="1">
    <citation type="submission" date="2019-12" db="EMBL/GenBank/DDBJ databases">
        <authorList>
            <person name="Scholes J."/>
        </authorList>
    </citation>
    <scope>NUCLEOTIDE SEQUENCE</scope>
</reference>
<evidence type="ECO:0000256" key="5">
    <source>
        <dbReference type="ARBA" id="ARBA00022622"/>
    </source>
</evidence>
<protein>
    <submittedName>
        <fullName evidence="13">Bifunctional inhibitor/lipid-transfer protein/seed storage 2S albumin superfamily protein</fullName>
    </submittedName>
</protein>
<evidence type="ECO:0000313" key="13">
    <source>
        <dbReference type="EMBL" id="CAA0815544.1"/>
    </source>
</evidence>
<dbReference type="OrthoDB" id="911537at2759"/>
<dbReference type="FunFam" id="1.10.110.10:FF:000001">
    <property type="entry name" value="Bifunctional inhibitor/lipid-transfer protein/seed storage 2S albumin superfamily protein"/>
    <property type="match status" value="1"/>
</dbReference>
<dbReference type="GO" id="GO:0008289">
    <property type="term" value="F:lipid binding"/>
    <property type="evidence" value="ECO:0007669"/>
    <property type="project" value="UniProtKB-KW"/>
</dbReference>
<dbReference type="Proteomes" id="UP001153555">
    <property type="component" value="Unassembled WGS sequence"/>
</dbReference>
<evidence type="ECO:0000256" key="9">
    <source>
        <dbReference type="ARBA" id="ARBA00023180"/>
    </source>
</evidence>
<dbReference type="InterPro" id="IPR000528">
    <property type="entry name" value="Plant_nsLTP"/>
</dbReference>
<dbReference type="AlphaFoldDB" id="A0A9N7MUP6"/>
<dbReference type="CDD" id="cd09272">
    <property type="entry name" value="RNase_HI_RT_Ty1"/>
    <property type="match status" value="1"/>
</dbReference>
<keyword evidence="6" id="KW-0732">Signal</keyword>
<dbReference type="PRINTS" id="PR00382">
    <property type="entry name" value="LIPIDTRNSFER"/>
</dbReference>
<evidence type="ECO:0000256" key="8">
    <source>
        <dbReference type="ARBA" id="ARBA00023157"/>
    </source>
</evidence>
<name>A0A9N7MUP6_STRHE</name>
<dbReference type="EMBL" id="CACSLK010012531">
    <property type="protein sequence ID" value="CAA0815544.1"/>
    <property type="molecule type" value="Genomic_DNA"/>
</dbReference>
<dbReference type="InterPro" id="IPR036312">
    <property type="entry name" value="Bifun_inhib/LTP/seed_sf"/>
</dbReference>
<dbReference type="InterPro" id="IPR016140">
    <property type="entry name" value="Bifunc_inhib/LTP/seed_store"/>
</dbReference>
<dbReference type="SUPFAM" id="SSF47699">
    <property type="entry name" value="Bifunctional inhibitor/lipid-transfer protein/seed storage 2S albumin"/>
    <property type="match status" value="1"/>
</dbReference>
<keyword evidence="9" id="KW-0325">Glycoprotein</keyword>
<feature type="compositionally biased region" description="Low complexity" evidence="11">
    <location>
        <begin position="185"/>
        <end position="199"/>
    </location>
</feature>
<evidence type="ECO:0000259" key="12">
    <source>
        <dbReference type="SMART" id="SM00499"/>
    </source>
</evidence>
<proteinExistence type="inferred from homology"/>
<feature type="region of interest" description="Disordered" evidence="11">
    <location>
        <begin position="169"/>
        <end position="221"/>
    </location>
</feature>
<evidence type="ECO:0000256" key="7">
    <source>
        <dbReference type="ARBA" id="ARBA00023121"/>
    </source>
</evidence>
<evidence type="ECO:0000256" key="10">
    <source>
        <dbReference type="ARBA" id="ARBA00023288"/>
    </source>
</evidence>
<evidence type="ECO:0000256" key="2">
    <source>
        <dbReference type="ARBA" id="ARBA00009748"/>
    </source>
</evidence>
<keyword evidence="8" id="KW-1015">Disulfide bond</keyword>
<keyword evidence="4" id="KW-1003">Cell membrane</keyword>
<keyword evidence="10" id="KW-0449">Lipoprotein</keyword>
<dbReference type="Pfam" id="PF14368">
    <property type="entry name" value="LTP_2"/>
    <property type="match status" value="1"/>
</dbReference>
<evidence type="ECO:0000256" key="11">
    <source>
        <dbReference type="SAM" id="MobiDB-lite"/>
    </source>
</evidence>
<dbReference type="PANTHER" id="PTHR33044">
    <property type="entry name" value="BIFUNCTIONAL INHIBITOR/LIPID-TRANSFER PROTEIN/SEED STORAGE 2S ALBUMIN SUPERFAMILY PROTEIN-RELATED"/>
    <property type="match status" value="1"/>
</dbReference>
<sequence>MKQERYDIHCDSQSALDLSKNAMYHSRTKHIDVRYHWLRQVVEEQQFKLQKIHTDENPADMMTKVVTGGKLQLCAELIGMECIGAFAQSSCASTLFSLYSCMNYVTGNTTSPTPSCCSSLSNVVDTQPQCLCPLVNGGGSSFGFSINQTLAMALPAVCNVQTPPLSRCNGVVEGPTSAPGPSPLSSPTDESTEPTDTPSANSDPSMPSGGGSRTVPTTNASTSNRSYAASLIQLTALALFIYNCLDS</sequence>
<gene>
    <name evidence="13" type="ORF">SHERM_15558</name>
</gene>
<dbReference type="GO" id="GO:0006869">
    <property type="term" value="P:lipid transport"/>
    <property type="evidence" value="ECO:0007669"/>
    <property type="project" value="InterPro"/>
</dbReference>
<evidence type="ECO:0000256" key="1">
    <source>
        <dbReference type="ARBA" id="ARBA00004609"/>
    </source>
</evidence>
<dbReference type="GO" id="GO:0005886">
    <property type="term" value="C:plasma membrane"/>
    <property type="evidence" value="ECO:0007669"/>
    <property type="project" value="UniProtKB-SubCell"/>
</dbReference>
<dbReference type="CDD" id="cd00010">
    <property type="entry name" value="AAI_LTSS"/>
    <property type="match status" value="1"/>
</dbReference>
<comment type="similarity">
    <text evidence="2">Belongs to the plant LTP family.</text>
</comment>
<evidence type="ECO:0000313" key="14">
    <source>
        <dbReference type="Proteomes" id="UP001153555"/>
    </source>
</evidence>
<comment type="subcellular location">
    <subcellularLocation>
        <location evidence="1">Cell membrane</location>
        <topology evidence="1">Lipid-anchor</topology>
        <topology evidence="1">GPI-anchor</topology>
    </subcellularLocation>
</comment>
<evidence type="ECO:0000256" key="4">
    <source>
        <dbReference type="ARBA" id="ARBA00022475"/>
    </source>
</evidence>
<evidence type="ECO:0000256" key="6">
    <source>
        <dbReference type="ARBA" id="ARBA00022729"/>
    </source>
</evidence>
<accession>A0A9N7MUP6</accession>
<comment type="caution">
    <text evidence="13">The sequence shown here is derived from an EMBL/GenBank/DDBJ whole genome shotgun (WGS) entry which is preliminary data.</text>
</comment>
<keyword evidence="7" id="KW-0446">Lipid-binding</keyword>
<dbReference type="InterPro" id="IPR043325">
    <property type="entry name" value="LTSS"/>
</dbReference>
<feature type="domain" description="Bifunctional inhibitor/plant lipid transfer protein/seed storage helical" evidence="12">
    <location>
        <begin position="91"/>
        <end position="168"/>
    </location>
</feature>
<dbReference type="SMART" id="SM00499">
    <property type="entry name" value="AAI"/>
    <property type="match status" value="1"/>
</dbReference>
<keyword evidence="14" id="KW-1185">Reference proteome</keyword>
<dbReference type="Gene3D" id="1.10.110.10">
    <property type="entry name" value="Plant lipid-transfer and hydrophobic proteins"/>
    <property type="match status" value="1"/>
</dbReference>
<organism evidence="13 14">
    <name type="scientific">Striga hermonthica</name>
    <name type="common">Purple witchweed</name>
    <name type="synonym">Buchnera hermonthica</name>
    <dbReference type="NCBI Taxonomy" id="68872"/>
    <lineage>
        <taxon>Eukaryota</taxon>
        <taxon>Viridiplantae</taxon>
        <taxon>Streptophyta</taxon>
        <taxon>Embryophyta</taxon>
        <taxon>Tracheophyta</taxon>
        <taxon>Spermatophyta</taxon>
        <taxon>Magnoliopsida</taxon>
        <taxon>eudicotyledons</taxon>
        <taxon>Gunneridae</taxon>
        <taxon>Pentapetalae</taxon>
        <taxon>asterids</taxon>
        <taxon>lamiids</taxon>
        <taxon>Lamiales</taxon>
        <taxon>Orobanchaceae</taxon>
        <taxon>Buchnereae</taxon>
        <taxon>Striga</taxon>
    </lineage>
</organism>
<keyword evidence="3" id="KW-0813">Transport</keyword>
<dbReference type="GO" id="GO:0098552">
    <property type="term" value="C:side of membrane"/>
    <property type="evidence" value="ECO:0007669"/>
    <property type="project" value="UniProtKB-KW"/>
</dbReference>
<evidence type="ECO:0000256" key="3">
    <source>
        <dbReference type="ARBA" id="ARBA00022448"/>
    </source>
</evidence>